<dbReference type="AlphaFoldDB" id="A0AAD7K908"/>
<keyword evidence="3" id="KW-1185">Reference proteome</keyword>
<evidence type="ECO:0000313" key="2">
    <source>
        <dbReference type="EMBL" id="KAJ7780740.1"/>
    </source>
</evidence>
<keyword evidence="1" id="KW-1133">Transmembrane helix</keyword>
<dbReference type="Proteomes" id="UP001215280">
    <property type="component" value="Unassembled WGS sequence"/>
</dbReference>
<name>A0AAD7K908_9AGAR</name>
<evidence type="ECO:0000313" key="3">
    <source>
        <dbReference type="Proteomes" id="UP001215280"/>
    </source>
</evidence>
<comment type="caution">
    <text evidence="2">The sequence shown here is derived from an EMBL/GenBank/DDBJ whole genome shotgun (WGS) entry which is preliminary data.</text>
</comment>
<dbReference type="EMBL" id="JARJLG010000005">
    <property type="protein sequence ID" value="KAJ7780740.1"/>
    <property type="molecule type" value="Genomic_DNA"/>
</dbReference>
<feature type="transmembrane region" description="Helical" evidence="1">
    <location>
        <begin position="70"/>
        <end position="90"/>
    </location>
</feature>
<keyword evidence="1" id="KW-0472">Membrane</keyword>
<evidence type="ECO:0000256" key="1">
    <source>
        <dbReference type="SAM" id="Phobius"/>
    </source>
</evidence>
<organism evidence="2 3">
    <name type="scientific">Mycena maculata</name>
    <dbReference type="NCBI Taxonomy" id="230809"/>
    <lineage>
        <taxon>Eukaryota</taxon>
        <taxon>Fungi</taxon>
        <taxon>Dikarya</taxon>
        <taxon>Basidiomycota</taxon>
        <taxon>Agaricomycotina</taxon>
        <taxon>Agaricomycetes</taxon>
        <taxon>Agaricomycetidae</taxon>
        <taxon>Agaricales</taxon>
        <taxon>Marasmiineae</taxon>
        <taxon>Mycenaceae</taxon>
        <taxon>Mycena</taxon>
    </lineage>
</organism>
<reference evidence="2" key="1">
    <citation type="submission" date="2023-03" db="EMBL/GenBank/DDBJ databases">
        <title>Massive genome expansion in bonnet fungi (Mycena s.s.) driven by repeated elements and novel gene families across ecological guilds.</title>
        <authorList>
            <consortium name="Lawrence Berkeley National Laboratory"/>
            <person name="Harder C.B."/>
            <person name="Miyauchi S."/>
            <person name="Viragh M."/>
            <person name="Kuo A."/>
            <person name="Thoen E."/>
            <person name="Andreopoulos B."/>
            <person name="Lu D."/>
            <person name="Skrede I."/>
            <person name="Drula E."/>
            <person name="Henrissat B."/>
            <person name="Morin E."/>
            <person name="Kohler A."/>
            <person name="Barry K."/>
            <person name="LaButti K."/>
            <person name="Morin E."/>
            <person name="Salamov A."/>
            <person name="Lipzen A."/>
            <person name="Mereny Z."/>
            <person name="Hegedus B."/>
            <person name="Baldrian P."/>
            <person name="Stursova M."/>
            <person name="Weitz H."/>
            <person name="Taylor A."/>
            <person name="Grigoriev I.V."/>
            <person name="Nagy L.G."/>
            <person name="Martin F."/>
            <person name="Kauserud H."/>
        </authorList>
    </citation>
    <scope>NUCLEOTIDE SEQUENCE</scope>
    <source>
        <strain evidence="2">CBHHK188m</strain>
    </source>
</reference>
<accession>A0AAD7K908</accession>
<proteinExistence type="predicted"/>
<keyword evidence="1" id="KW-0812">Transmembrane</keyword>
<feature type="transmembrane region" description="Helical" evidence="1">
    <location>
        <begin position="29"/>
        <end position="49"/>
    </location>
</feature>
<sequence length="128" mass="14176">MATDIKIDSGTEETCGPVILESHLYLTRFSGQVTLAGFLEVIVLIYYTPQWNLWRQCNNDSFCFMPLNDALAAFANFATIFPTLVLVLPVASVNVQATKVHWPVPTGVVTDAMSGFIGRTFLIVHRPL</sequence>
<protein>
    <submittedName>
        <fullName evidence="2">Uncharacterized protein</fullName>
    </submittedName>
</protein>
<gene>
    <name evidence="2" type="ORF">DFH07DRAFT_949952</name>
</gene>